<proteinExistence type="inferred from homology"/>
<dbReference type="InterPro" id="IPR015088">
    <property type="entry name" value="Znf_DNA-dir_DNA_pol_B_alpha"/>
</dbReference>
<dbReference type="Gene3D" id="1.10.3200.20">
    <property type="entry name" value="DNA Polymerase alpha, zinc finger"/>
    <property type="match status" value="1"/>
</dbReference>
<evidence type="ECO:0000256" key="9">
    <source>
        <dbReference type="ARBA" id="ARBA00022932"/>
    </source>
</evidence>
<dbReference type="GO" id="GO:0003682">
    <property type="term" value="F:chromatin binding"/>
    <property type="evidence" value="ECO:0007669"/>
    <property type="project" value="TreeGrafter"/>
</dbReference>
<dbReference type="Gene3D" id="1.10.287.690">
    <property type="entry name" value="Helix hairpin bin"/>
    <property type="match status" value="1"/>
</dbReference>
<dbReference type="Gene3D" id="3.30.70.2820">
    <property type="match status" value="1"/>
</dbReference>
<dbReference type="InterPro" id="IPR036397">
    <property type="entry name" value="RNaseH_sf"/>
</dbReference>
<dbReference type="Pfam" id="PF12254">
    <property type="entry name" value="DNA_pol_alpha_N"/>
    <property type="match status" value="1"/>
</dbReference>
<evidence type="ECO:0000256" key="1">
    <source>
        <dbReference type="ARBA" id="ARBA00004123"/>
    </source>
</evidence>
<evidence type="ECO:0000259" key="14">
    <source>
        <dbReference type="Pfam" id="PF00136"/>
    </source>
</evidence>
<dbReference type="CDD" id="cd05532">
    <property type="entry name" value="POLBc_alpha"/>
    <property type="match status" value="1"/>
</dbReference>
<dbReference type="EC" id="2.7.7.7" evidence="12"/>
<dbReference type="GO" id="GO:0006272">
    <property type="term" value="P:leading strand elongation"/>
    <property type="evidence" value="ECO:0007669"/>
    <property type="project" value="TreeGrafter"/>
</dbReference>
<keyword evidence="3 12" id="KW-0808">Transferase</keyword>
<dbReference type="FunFam" id="3.30.70.2820:FF:000001">
    <property type="entry name" value="DNA polymerase"/>
    <property type="match status" value="1"/>
</dbReference>
<comment type="subcellular location">
    <subcellularLocation>
        <location evidence="1">Nucleus</location>
    </subcellularLocation>
</comment>
<dbReference type="InterPro" id="IPR006172">
    <property type="entry name" value="DNA-dir_DNA_pol_B"/>
</dbReference>
<evidence type="ECO:0000256" key="12">
    <source>
        <dbReference type="RuleBase" id="RU000442"/>
    </source>
</evidence>
<evidence type="ECO:0000256" key="5">
    <source>
        <dbReference type="ARBA" id="ARBA00022705"/>
    </source>
</evidence>
<dbReference type="OrthoDB" id="6755010at2759"/>
<dbReference type="InterPro" id="IPR024647">
    <property type="entry name" value="DNA_pol_a_cat_su_N"/>
</dbReference>
<name>A0A9P0CFU7_9CUCU</name>
<dbReference type="Gene3D" id="3.30.420.10">
    <property type="entry name" value="Ribonuclease H-like superfamily/Ribonuclease H"/>
    <property type="match status" value="1"/>
</dbReference>
<dbReference type="Gene3D" id="3.90.1600.10">
    <property type="entry name" value="Palm domain of DNA polymerase"/>
    <property type="match status" value="1"/>
</dbReference>
<feature type="domain" description="DNA-directed DNA polymerase family B multifunctional" evidence="14">
    <location>
        <begin position="788"/>
        <end position="1214"/>
    </location>
</feature>
<dbReference type="PRINTS" id="PR00106">
    <property type="entry name" value="DNAPOLB"/>
</dbReference>
<feature type="region of interest" description="Disordered" evidence="13">
    <location>
        <begin position="195"/>
        <end position="217"/>
    </location>
</feature>
<evidence type="ECO:0000256" key="10">
    <source>
        <dbReference type="ARBA" id="ARBA00023125"/>
    </source>
</evidence>
<dbReference type="InterPro" id="IPR038256">
    <property type="entry name" value="Pol_alpha_znc_sf"/>
</dbReference>
<dbReference type="FunFam" id="1.10.287.690:FF:000003">
    <property type="entry name" value="DNA polymerase"/>
    <property type="match status" value="1"/>
</dbReference>
<dbReference type="GO" id="GO:0003887">
    <property type="term" value="F:DNA-directed DNA polymerase activity"/>
    <property type="evidence" value="ECO:0007669"/>
    <property type="project" value="UniProtKB-KW"/>
</dbReference>
<evidence type="ECO:0000256" key="3">
    <source>
        <dbReference type="ARBA" id="ARBA00022679"/>
    </source>
</evidence>
<feature type="domain" description="DNA polymerase alpha catalytic subunit N-terminal" evidence="17">
    <location>
        <begin position="26"/>
        <end position="86"/>
    </location>
</feature>
<keyword evidence="7" id="KW-0863">Zinc-finger</keyword>
<dbReference type="InterPro" id="IPR042087">
    <property type="entry name" value="DNA_pol_B_thumb"/>
</dbReference>
<dbReference type="GO" id="GO:0005658">
    <property type="term" value="C:alpha DNA polymerase:primase complex"/>
    <property type="evidence" value="ECO:0007669"/>
    <property type="project" value="UniProtKB-ARBA"/>
</dbReference>
<evidence type="ECO:0000259" key="16">
    <source>
        <dbReference type="Pfam" id="PF08996"/>
    </source>
</evidence>
<dbReference type="GO" id="GO:0008270">
    <property type="term" value="F:zinc ion binding"/>
    <property type="evidence" value="ECO:0007669"/>
    <property type="project" value="UniProtKB-KW"/>
</dbReference>
<keyword evidence="11" id="KW-0539">Nucleus</keyword>
<dbReference type="EMBL" id="OV651813">
    <property type="protein sequence ID" value="CAH1098490.1"/>
    <property type="molecule type" value="Genomic_DNA"/>
</dbReference>
<dbReference type="GO" id="GO:0033554">
    <property type="term" value="P:cellular response to stress"/>
    <property type="evidence" value="ECO:0007669"/>
    <property type="project" value="UniProtKB-ARBA"/>
</dbReference>
<dbReference type="GO" id="GO:0003697">
    <property type="term" value="F:single-stranded DNA binding"/>
    <property type="evidence" value="ECO:0007669"/>
    <property type="project" value="TreeGrafter"/>
</dbReference>
<feature type="region of interest" description="Disordered" evidence="13">
    <location>
        <begin position="96"/>
        <end position="136"/>
    </location>
</feature>
<keyword evidence="4 12" id="KW-0548">Nucleotidyltransferase</keyword>
<reference evidence="18" key="1">
    <citation type="submission" date="2022-01" db="EMBL/GenBank/DDBJ databases">
        <authorList>
            <person name="King R."/>
        </authorList>
    </citation>
    <scope>NUCLEOTIDE SEQUENCE</scope>
</reference>
<dbReference type="Pfam" id="PF03104">
    <property type="entry name" value="DNA_pol_B_exo1"/>
    <property type="match status" value="1"/>
</dbReference>
<dbReference type="GO" id="GO:1902975">
    <property type="term" value="P:mitotic DNA replication initiation"/>
    <property type="evidence" value="ECO:0007669"/>
    <property type="project" value="InterPro"/>
</dbReference>
<dbReference type="GO" id="GO:0006273">
    <property type="term" value="P:lagging strand elongation"/>
    <property type="evidence" value="ECO:0007669"/>
    <property type="project" value="TreeGrafter"/>
</dbReference>
<evidence type="ECO:0000256" key="2">
    <source>
        <dbReference type="ARBA" id="ARBA00005755"/>
    </source>
</evidence>
<dbReference type="GO" id="GO:0000166">
    <property type="term" value="F:nucleotide binding"/>
    <property type="evidence" value="ECO:0007669"/>
    <property type="project" value="InterPro"/>
</dbReference>
<dbReference type="SUPFAM" id="SSF90234">
    <property type="entry name" value="Zinc finger domain of DNA polymerase-alpha"/>
    <property type="match status" value="1"/>
</dbReference>
<dbReference type="InterPro" id="IPR012337">
    <property type="entry name" value="RNaseH-like_sf"/>
</dbReference>
<evidence type="ECO:0000313" key="19">
    <source>
        <dbReference type="Proteomes" id="UP001153636"/>
    </source>
</evidence>
<keyword evidence="9 12" id="KW-0239">DNA-directed DNA polymerase</keyword>
<dbReference type="Pfam" id="PF00136">
    <property type="entry name" value="DNA_pol_B"/>
    <property type="match status" value="1"/>
</dbReference>
<dbReference type="Gene3D" id="2.40.50.730">
    <property type="match status" value="1"/>
</dbReference>
<dbReference type="InterPro" id="IPR043502">
    <property type="entry name" value="DNA/RNA_pol_sf"/>
</dbReference>
<feature type="domain" description="Zinc finger DNA-directed DNA polymerase family B alpha" evidence="16">
    <location>
        <begin position="1253"/>
        <end position="1422"/>
    </location>
</feature>
<dbReference type="InterPro" id="IPR023211">
    <property type="entry name" value="DNA_pol_palm_dom_sf"/>
</dbReference>
<dbReference type="CDD" id="cd05776">
    <property type="entry name" value="DNA_polB_alpha_exo"/>
    <property type="match status" value="1"/>
</dbReference>
<dbReference type="NCBIfam" id="TIGR00592">
    <property type="entry name" value="pol2"/>
    <property type="match status" value="1"/>
</dbReference>
<accession>A0A9P0CFU7</accession>
<keyword evidence="5 12" id="KW-0235">DNA replication</keyword>
<dbReference type="SUPFAM" id="SSF56672">
    <property type="entry name" value="DNA/RNA polymerases"/>
    <property type="match status" value="1"/>
</dbReference>
<keyword evidence="6" id="KW-0479">Metal-binding</keyword>
<evidence type="ECO:0000256" key="11">
    <source>
        <dbReference type="ARBA" id="ARBA00023242"/>
    </source>
</evidence>
<dbReference type="InterPro" id="IPR017964">
    <property type="entry name" value="DNA-dir_DNA_pol_B_CS"/>
</dbReference>
<gene>
    <name evidence="18" type="ORF">PSYICH_LOCUS1261</name>
</gene>
<evidence type="ECO:0000256" key="7">
    <source>
        <dbReference type="ARBA" id="ARBA00022771"/>
    </source>
</evidence>
<dbReference type="InterPro" id="IPR006133">
    <property type="entry name" value="DNA-dir_DNA_pol_B_exonuc"/>
</dbReference>
<comment type="catalytic activity">
    <reaction evidence="12">
        <text>DNA(n) + a 2'-deoxyribonucleoside 5'-triphosphate = DNA(n+1) + diphosphate</text>
        <dbReference type="Rhea" id="RHEA:22508"/>
        <dbReference type="Rhea" id="RHEA-COMP:17339"/>
        <dbReference type="Rhea" id="RHEA-COMP:17340"/>
        <dbReference type="ChEBI" id="CHEBI:33019"/>
        <dbReference type="ChEBI" id="CHEBI:61560"/>
        <dbReference type="ChEBI" id="CHEBI:173112"/>
        <dbReference type="EC" id="2.7.7.7"/>
    </reaction>
</comment>
<evidence type="ECO:0000256" key="13">
    <source>
        <dbReference type="SAM" id="MobiDB-lite"/>
    </source>
</evidence>
<dbReference type="InterPro" id="IPR006134">
    <property type="entry name" value="DNA-dir_DNA_pol_B_multi_dom"/>
</dbReference>
<dbReference type="GO" id="GO:0003688">
    <property type="term" value="F:DNA replication origin binding"/>
    <property type="evidence" value="ECO:0007669"/>
    <property type="project" value="TreeGrafter"/>
</dbReference>
<keyword evidence="8" id="KW-0862">Zinc</keyword>
<evidence type="ECO:0000256" key="8">
    <source>
        <dbReference type="ARBA" id="ARBA00022833"/>
    </source>
</evidence>
<dbReference type="InterPro" id="IPR045846">
    <property type="entry name" value="POLBc_alpha"/>
</dbReference>
<dbReference type="PANTHER" id="PTHR45861:SF1">
    <property type="entry name" value="DNA POLYMERASE ALPHA CATALYTIC SUBUNIT"/>
    <property type="match status" value="1"/>
</dbReference>
<feature type="domain" description="DNA-directed DNA polymerase family B exonuclease" evidence="15">
    <location>
        <begin position="488"/>
        <end position="720"/>
    </location>
</feature>
<evidence type="ECO:0000256" key="6">
    <source>
        <dbReference type="ARBA" id="ARBA00022723"/>
    </source>
</evidence>
<evidence type="ECO:0000259" key="15">
    <source>
        <dbReference type="Pfam" id="PF03104"/>
    </source>
</evidence>
<dbReference type="SMART" id="SM00486">
    <property type="entry name" value="POLBc"/>
    <property type="match status" value="1"/>
</dbReference>
<sequence length="1456" mass="166965">MEDSAQDRRSSRRSKGDTSYKAKAFEKFKQLKKGIKNKYEVDDIDNVYEVVEEKEYVKEVLSRYEDDWIVDDDGSGYVEDGRDIFDDDMDLQSIAQASNKGKGTKRKSKNLSENAGKGKLQQMLSSMPTKKKTETKIDDDDEMLSEILGEIDSPSTSVAKPKIKEYSVLAKKLAAKNYMKNFSQPIKKRAIERKSLPTTETPEKNSTPLKEVTANVEQPTKRILEPVNAKINQAASPVVENNEKFDETLSDQFTEDISFDDFNETPTKITETQIIDTEMTQEEFDDDFDVTLIEEVESKLSAAGEKLADNIQADFETEWENFSNTSVNVDSNNQNLLDKTDIPLEEVDGQKVFRFFWWDAYEDPVHQKGSVFLFGRTYCEKTKSFMSCCVAVRNIDRRIFVLPRPFELDNDGQPTDNAVTIKNVYDEFNNTILKPLGVKSFRTKPTMKKYAFNPNIPSESEYMEVRYAASEPRIDVENLPKKIRTFSKIFGTNTSFLETLFLDRKIKGPCWLDISNPVPVSNPVSWCKFEVNCMKIVDLKLTPSEKPLPPPPLVVATINMRSCINRRTGTLELVMLSCLAHNEYEVDKQPPDPPFQQHFCVFTRPSDQPLPSDIHNALGKYKATKVQKMDSEKGMLNFFVNKFTEIDPDLIVGHDLQGYQINVLVNRLLTLNTVSFNKLGRLKRTDKKALEKSLFAGRLVCDMKVSAKELIKSRSYDLETLCQVVLKLNDNQRIELEPEDIPKMFKTSDDILKLISFTMQDTMYIIKMMYGLNVIPLALQITNIAGNVMSRTLMGGRSERNEFLLLHAFSEKGFILPDKEYKKKIPGQKGSKKKPTYAGGLVLDPKVGFYDKLILLMDFNSLYPSIIQEYNICFTTLPVTEEDDNLYLPDSSLPPGILPTEIRKLVESRRQVKGLMKRPDLSNDLRVQYDIRQMALKLTANSMYGCLGFANSRFYAKNLAALVTQKGREILTNTRDMIEKMSYNVVYGDTDSIMINTNILEYEQVFKIGVKIKQEVNKLYKQVELDIDGVFKYLLLLKKKKYAAISLAKDKNGGLVTTKEYKGLDIVRRDWSQLSCEAGKYVLDQILSDQSPDDRIENIHEYLRKIRADLEEGKVPIPLLVITKQLTKEPQMYPDKASLPHVQVALRYNKNSGGHFRSGDTVPYVICEDGTRNNAIQRAYHVDEMKNNPVLKIDYNYYLGQQIHPVVTRICEPIEGTDSYQIAECLGMDLKNLKKPQKQSTDQIVGENICRPEIKFRNVDTFKFVCYVCKQENIVDGPLVGATPFLEKCQNADCKSRPIDYLPCIQNQVTLSIRSYIKKYYKSVMICEDPACTNETRKLPLRFVRKYPLCNVCKKGVLFKVYNEQQLYNQLAYFQHIFDLGKLLRKPVMDRETESGYHALQDTVEKYLNHSAYSLVDLTSVFMAMDVHTTRQRQEAYSKILENHNDLDEDDADEEV</sequence>
<dbReference type="SUPFAM" id="SSF53098">
    <property type="entry name" value="Ribonuclease H-like"/>
    <property type="match status" value="1"/>
</dbReference>
<dbReference type="Pfam" id="PF08996">
    <property type="entry name" value="zf-DNA_Pol"/>
    <property type="match status" value="1"/>
</dbReference>
<dbReference type="PROSITE" id="PS00116">
    <property type="entry name" value="DNA_POLYMERASE_B"/>
    <property type="match status" value="1"/>
</dbReference>
<protein>
    <recommendedName>
        <fullName evidence="12">DNA polymerase</fullName>
        <ecNumber evidence="12">2.7.7.7</ecNumber>
    </recommendedName>
</protein>
<keyword evidence="19" id="KW-1185">Reference proteome</keyword>
<dbReference type="FunFam" id="1.10.132.60:FF:000004">
    <property type="entry name" value="DNA polymerase"/>
    <property type="match status" value="1"/>
</dbReference>
<comment type="similarity">
    <text evidence="2 12">Belongs to the DNA polymerase type-B family.</text>
</comment>
<evidence type="ECO:0000259" key="17">
    <source>
        <dbReference type="Pfam" id="PF12254"/>
    </source>
</evidence>
<evidence type="ECO:0000256" key="4">
    <source>
        <dbReference type="ARBA" id="ARBA00022695"/>
    </source>
</evidence>
<dbReference type="Proteomes" id="UP001153636">
    <property type="component" value="Chromosome 1"/>
</dbReference>
<keyword evidence="10 12" id="KW-0238">DNA-binding</keyword>
<organism evidence="18 19">
    <name type="scientific">Psylliodes chrysocephalus</name>
    <dbReference type="NCBI Taxonomy" id="3402493"/>
    <lineage>
        <taxon>Eukaryota</taxon>
        <taxon>Metazoa</taxon>
        <taxon>Ecdysozoa</taxon>
        <taxon>Arthropoda</taxon>
        <taxon>Hexapoda</taxon>
        <taxon>Insecta</taxon>
        <taxon>Pterygota</taxon>
        <taxon>Neoptera</taxon>
        <taxon>Endopterygota</taxon>
        <taxon>Coleoptera</taxon>
        <taxon>Polyphaga</taxon>
        <taxon>Cucujiformia</taxon>
        <taxon>Chrysomeloidea</taxon>
        <taxon>Chrysomelidae</taxon>
        <taxon>Galerucinae</taxon>
        <taxon>Alticini</taxon>
        <taxon>Psylliodes</taxon>
    </lineage>
</organism>
<feature type="compositionally biased region" description="Polar residues" evidence="13">
    <location>
        <begin position="196"/>
        <end position="208"/>
    </location>
</feature>
<evidence type="ECO:0000313" key="18">
    <source>
        <dbReference type="EMBL" id="CAH1098490.1"/>
    </source>
</evidence>
<dbReference type="PANTHER" id="PTHR45861">
    <property type="entry name" value="DNA POLYMERASE ALPHA CATALYTIC SUBUNIT"/>
    <property type="match status" value="1"/>
</dbReference>
<dbReference type="Gene3D" id="1.10.132.60">
    <property type="entry name" value="DNA polymerase family B, C-terminal domain"/>
    <property type="match status" value="1"/>
</dbReference>